<proteinExistence type="predicted"/>
<accession>A0A5C1PVR0</accession>
<evidence type="ECO:0000256" key="3">
    <source>
        <dbReference type="PROSITE-ProRule" id="PRU00169"/>
    </source>
</evidence>
<reference evidence="7 8" key="1">
    <citation type="submission" date="2019-02" db="EMBL/GenBank/DDBJ databases">
        <title>Complete Genome Sequence and Methylome Analysis of Sphaerotilus natans subsp. sulfidivorans D-507.</title>
        <authorList>
            <person name="Fomenkov A."/>
            <person name="Gridneva E."/>
            <person name="Smolyakov D."/>
            <person name="Dubinina G."/>
            <person name="Vincze T."/>
            <person name="Grabovich M."/>
            <person name="Roberts R.J."/>
        </authorList>
    </citation>
    <scope>NUCLEOTIDE SEQUENCE [LARGE SCALE GENOMIC DNA]</scope>
    <source>
        <strain evidence="7 8">D-507</strain>
    </source>
</reference>
<dbReference type="Proteomes" id="UP000323522">
    <property type="component" value="Chromosome"/>
</dbReference>
<dbReference type="Proteomes" id="UP001549111">
    <property type="component" value="Unassembled WGS sequence"/>
</dbReference>
<dbReference type="InterPro" id="IPR001789">
    <property type="entry name" value="Sig_transdc_resp-reg_receiver"/>
</dbReference>
<dbReference type="PROSITE" id="PS50043">
    <property type="entry name" value="HTH_LUXR_2"/>
    <property type="match status" value="1"/>
</dbReference>
<keyword evidence="2 6" id="KW-0238">DNA-binding</keyword>
<dbReference type="EMBL" id="JBEPLS010000019">
    <property type="protein sequence ID" value="MET3605625.1"/>
    <property type="molecule type" value="Genomic_DNA"/>
</dbReference>
<dbReference type="SUPFAM" id="SSF52172">
    <property type="entry name" value="CheY-like"/>
    <property type="match status" value="1"/>
</dbReference>
<dbReference type="RefSeq" id="WP_149502581.1">
    <property type="nucleotide sequence ID" value="NZ_CP035708.1"/>
</dbReference>
<dbReference type="PROSITE" id="PS50110">
    <property type="entry name" value="RESPONSE_REGULATORY"/>
    <property type="match status" value="1"/>
</dbReference>
<dbReference type="InterPro" id="IPR058245">
    <property type="entry name" value="NreC/VraR/RcsB-like_REC"/>
</dbReference>
<organism evidence="7 8">
    <name type="scientific">Sphaerotilus sulfidivorans</name>
    <dbReference type="NCBI Taxonomy" id="639200"/>
    <lineage>
        <taxon>Bacteria</taxon>
        <taxon>Pseudomonadati</taxon>
        <taxon>Pseudomonadota</taxon>
        <taxon>Betaproteobacteria</taxon>
        <taxon>Burkholderiales</taxon>
        <taxon>Sphaerotilaceae</taxon>
        <taxon>Sphaerotilus</taxon>
    </lineage>
</organism>
<evidence type="ECO:0000259" key="4">
    <source>
        <dbReference type="PROSITE" id="PS50043"/>
    </source>
</evidence>
<dbReference type="Gene3D" id="1.10.10.10">
    <property type="entry name" value="Winged helix-like DNA-binding domain superfamily/Winged helix DNA-binding domain"/>
    <property type="match status" value="1"/>
</dbReference>
<protein>
    <submittedName>
        <fullName evidence="6">DNA-binding NarL/FixJ family response regulator</fullName>
    </submittedName>
    <submittedName>
        <fullName evidence="7">Response regulator transcription factor</fullName>
    </submittedName>
</protein>
<dbReference type="OrthoDB" id="9763857at2"/>
<dbReference type="InterPro" id="IPR036388">
    <property type="entry name" value="WH-like_DNA-bd_sf"/>
</dbReference>
<evidence type="ECO:0000313" key="8">
    <source>
        <dbReference type="Proteomes" id="UP000323522"/>
    </source>
</evidence>
<evidence type="ECO:0000256" key="2">
    <source>
        <dbReference type="ARBA" id="ARBA00023125"/>
    </source>
</evidence>
<dbReference type="AlphaFoldDB" id="A0A5C1PVR0"/>
<keyword evidence="1 3" id="KW-0597">Phosphoprotein</keyword>
<evidence type="ECO:0000256" key="1">
    <source>
        <dbReference type="ARBA" id="ARBA00022553"/>
    </source>
</evidence>
<evidence type="ECO:0000313" key="9">
    <source>
        <dbReference type="Proteomes" id="UP001549111"/>
    </source>
</evidence>
<evidence type="ECO:0000259" key="5">
    <source>
        <dbReference type="PROSITE" id="PS50110"/>
    </source>
</evidence>
<evidence type="ECO:0000313" key="6">
    <source>
        <dbReference type="EMBL" id="MET3605625.1"/>
    </source>
</evidence>
<dbReference type="PRINTS" id="PR00038">
    <property type="entry name" value="HTHLUXR"/>
</dbReference>
<feature type="domain" description="Response regulatory" evidence="5">
    <location>
        <begin position="3"/>
        <end position="120"/>
    </location>
</feature>
<dbReference type="InterPro" id="IPR051015">
    <property type="entry name" value="EvgA-like"/>
</dbReference>
<dbReference type="SMART" id="SM00448">
    <property type="entry name" value="REC"/>
    <property type="match status" value="1"/>
</dbReference>
<dbReference type="GO" id="GO:0006355">
    <property type="term" value="P:regulation of DNA-templated transcription"/>
    <property type="evidence" value="ECO:0007669"/>
    <property type="project" value="InterPro"/>
</dbReference>
<dbReference type="Pfam" id="PF00072">
    <property type="entry name" value="Response_reg"/>
    <property type="match status" value="1"/>
</dbReference>
<sequence>MRTVLLVDDHVLFRESLALLLRQRLPELRVLEAGSLHLALRQCERHPDIDLIVLDLMLRDSRGVLTLERLRRACPGTAVVVVSGATEAGLALELRRLGASAFLPKEVGSEDLLALLRRLLLLPEAVAAEHREPLSARQREVLERMIEGKSNKAICRELDLSEATVKTHVQAIFRKLEVNTRTQAVMAAIHLGLHAPGSLTLPPETVSHAE</sequence>
<feature type="domain" description="HTH luxR-type" evidence="4">
    <location>
        <begin position="127"/>
        <end position="192"/>
    </location>
</feature>
<evidence type="ECO:0000313" key="7">
    <source>
        <dbReference type="EMBL" id="QEM99822.1"/>
    </source>
</evidence>
<dbReference type="PANTHER" id="PTHR45566">
    <property type="entry name" value="HTH-TYPE TRANSCRIPTIONAL REGULATOR YHJB-RELATED"/>
    <property type="match status" value="1"/>
</dbReference>
<name>A0A5C1PVR0_9BURK</name>
<feature type="modified residue" description="4-aspartylphosphate" evidence="3">
    <location>
        <position position="55"/>
    </location>
</feature>
<dbReference type="PANTHER" id="PTHR45566:SF2">
    <property type="entry name" value="NARL SUBFAMILY"/>
    <property type="match status" value="1"/>
</dbReference>
<dbReference type="InterPro" id="IPR016032">
    <property type="entry name" value="Sig_transdc_resp-reg_C-effctor"/>
</dbReference>
<dbReference type="GO" id="GO:0003677">
    <property type="term" value="F:DNA binding"/>
    <property type="evidence" value="ECO:0007669"/>
    <property type="project" value="UniProtKB-KW"/>
</dbReference>
<dbReference type="SMART" id="SM00421">
    <property type="entry name" value="HTH_LUXR"/>
    <property type="match status" value="1"/>
</dbReference>
<dbReference type="KEGG" id="snn:EWH46_02885"/>
<dbReference type="InterPro" id="IPR000792">
    <property type="entry name" value="Tscrpt_reg_LuxR_C"/>
</dbReference>
<reference evidence="6 9" key="2">
    <citation type="submission" date="2024-06" db="EMBL/GenBank/DDBJ databases">
        <title>Genomic Encyclopedia of Type Strains, Phase IV (KMG-IV): sequencing the most valuable type-strain genomes for metagenomic binning, comparative biology and taxonomic classification.</title>
        <authorList>
            <person name="Goeker M."/>
        </authorList>
    </citation>
    <scope>NUCLEOTIDE SEQUENCE [LARGE SCALE GENOMIC DNA]</scope>
    <source>
        <strain evidence="6 9">D-501</strain>
    </source>
</reference>
<keyword evidence="9" id="KW-1185">Reference proteome</keyword>
<dbReference type="EMBL" id="CP035708">
    <property type="protein sequence ID" value="QEM99822.1"/>
    <property type="molecule type" value="Genomic_DNA"/>
</dbReference>
<dbReference type="CDD" id="cd17535">
    <property type="entry name" value="REC_NarL-like"/>
    <property type="match status" value="1"/>
</dbReference>
<dbReference type="InterPro" id="IPR011006">
    <property type="entry name" value="CheY-like_superfamily"/>
</dbReference>
<dbReference type="SUPFAM" id="SSF46894">
    <property type="entry name" value="C-terminal effector domain of the bipartite response regulators"/>
    <property type="match status" value="1"/>
</dbReference>
<dbReference type="CDD" id="cd06170">
    <property type="entry name" value="LuxR_C_like"/>
    <property type="match status" value="1"/>
</dbReference>
<dbReference type="Gene3D" id="3.40.50.2300">
    <property type="match status" value="1"/>
</dbReference>
<dbReference type="GO" id="GO:0000160">
    <property type="term" value="P:phosphorelay signal transduction system"/>
    <property type="evidence" value="ECO:0007669"/>
    <property type="project" value="InterPro"/>
</dbReference>
<gene>
    <name evidence="6" type="ORF">ABIC99_003455</name>
    <name evidence="7" type="ORF">EWH46_02885</name>
</gene>
<dbReference type="Pfam" id="PF00196">
    <property type="entry name" value="GerE"/>
    <property type="match status" value="1"/>
</dbReference>